<accession>A0A9N9AZX2</accession>
<dbReference type="EMBL" id="CAJVPK010000776">
    <property type="protein sequence ID" value="CAG8548217.1"/>
    <property type="molecule type" value="Genomic_DNA"/>
</dbReference>
<reference evidence="1" key="1">
    <citation type="submission" date="2021-06" db="EMBL/GenBank/DDBJ databases">
        <authorList>
            <person name="Kallberg Y."/>
            <person name="Tangrot J."/>
            <person name="Rosling A."/>
        </authorList>
    </citation>
    <scope>NUCLEOTIDE SEQUENCE</scope>
    <source>
        <strain evidence="1">AZ414A</strain>
    </source>
</reference>
<sequence>MYVLNLKEEDLPRPAKVSIVLIGCKVTIPILWELVLDQETHNYDKLRKKALCIRIYISCMDTQARTILTQNRFDLSSSPPQATFDYPSFTHKFRIDNLVYYIFYSQKSIGSDKDITKSRILFREICKLIINRCTFLDSFNMTDAREDFCKKFLNSDLIGSIIKLPNAPKELKSDSQMKLLGKLISVQKRLKNLSIIGVRYINCNSLLSVIISQNETLKSLRLKSVYFEEKSLPIEQFTSLQEFYVEDCYRLDCLSFASLFTQLISFHLTNFYNNNLNYCTNITELTLPDLSLKQVIEIFKNNFNELRRFSFSYGAETGADKLLCQLAESVPESLETIEIRMGIFSADSLRYFFEGWCRVENKKMMIVNRQVLSDEHWKVIEEYGVQFEMKYMKQ</sequence>
<dbReference type="Gene3D" id="3.80.10.10">
    <property type="entry name" value="Ribonuclease Inhibitor"/>
    <property type="match status" value="1"/>
</dbReference>
<keyword evidence="2" id="KW-1185">Reference proteome</keyword>
<dbReference type="Proteomes" id="UP000789706">
    <property type="component" value="Unassembled WGS sequence"/>
</dbReference>
<protein>
    <submittedName>
        <fullName evidence="1">2298_t:CDS:1</fullName>
    </submittedName>
</protein>
<proteinExistence type="predicted"/>
<dbReference type="InterPro" id="IPR032675">
    <property type="entry name" value="LRR_dom_sf"/>
</dbReference>
<dbReference type="SUPFAM" id="SSF52047">
    <property type="entry name" value="RNI-like"/>
    <property type="match status" value="1"/>
</dbReference>
<evidence type="ECO:0000313" key="1">
    <source>
        <dbReference type="EMBL" id="CAG8548217.1"/>
    </source>
</evidence>
<evidence type="ECO:0000313" key="2">
    <source>
        <dbReference type="Proteomes" id="UP000789706"/>
    </source>
</evidence>
<name>A0A9N9AZX2_9GLOM</name>
<comment type="caution">
    <text evidence="1">The sequence shown here is derived from an EMBL/GenBank/DDBJ whole genome shotgun (WGS) entry which is preliminary data.</text>
</comment>
<dbReference type="AlphaFoldDB" id="A0A9N9AZX2"/>
<organism evidence="1 2">
    <name type="scientific">Diversispora eburnea</name>
    <dbReference type="NCBI Taxonomy" id="1213867"/>
    <lineage>
        <taxon>Eukaryota</taxon>
        <taxon>Fungi</taxon>
        <taxon>Fungi incertae sedis</taxon>
        <taxon>Mucoromycota</taxon>
        <taxon>Glomeromycotina</taxon>
        <taxon>Glomeromycetes</taxon>
        <taxon>Diversisporales</taxon>
        <taxon>Diversisporaceae</taxon>
        <taxon>Diversispora</taxon>
    </lineage>
</organism>
<gene>
    <name evidence="1" type="ORF">DEBURN_LOCUS6966</name>
</gene>